<dbReference type="GO" id="GO:0034986">
    <property type="term" value="F:iron chaperone activity"/>
    <property type="evidence" value="ECO:0000318"/>
    <property type="project" value="GO_Central"/>
</dbReference>
<name>D8RVZ2_SELML</name>
<dbReference type="PROSITE" id="PS01344">
    <property type="entry name" value="FRATAXIN_1"/>
    <property type="match status" value="1"/>
</dbReference>
<keyword evidence="5" id="KW-0813">Transport</keyword>
<dbReference type="SMART" id="SM01219">
    <property type="entry name" value="Frataxin_Cyay"/>
    <property type="match status" value="1"/>
</dbReference>
<dbReference type="SUPFAM" id="SSF55387">
    <property type="entry name" value="Frataxin/Nqo15-like"/>
    <property type="match status" value="1"/>
</dbReference>
<dbReference type="OrthoDB" id="1897642at2759"/>
<dbReference type="EMBL" id="GL377592">
    <property type="protein sequence ID" value="EFJ23576.1"/>
    <property type="molecule type" value="Genomic_DNA"/>
</dbReference>
<evidence type="ECO:0000256" key="7">
    <source>
        <dbReference type="ARBA" id="ARBA00022946"/>
    </source>
</evidence>
<dbReference type="OMA" id="SECEVEY"/>
<dbReference type="NCBIfam" id="TIGR03421">
    <property type="entry name" value="FeS_CyaY"/>
    <property type="match status" value="1"/>
</dbReference>
<keyword evidence="4" id="KW-0409">Iron storage</keyword>
<dbReference type="Proteomes" id="UP000001514">
    <property type="component" value="Unassembled WGS sequence"/>
</dbReference>
<dbReference type="AlphaFoldDB" id="D8RVZ2"/>
<dbReference type="InterPro" id="IPR036524">
    <property type="entry name" value="Frataxin/CyaY_sf"/>
</dbReference>
<evidence type="ECO:0000313" key="13">
    <source>
        <dbReference type="EMBL" id="EFJ23576.1"/>
    </source>
</evidence>
<dbReference type="InterPro" id="IPR020895">
    <property type="entry name" value="Frataxin_CS"/>
</dbReference>
<comment type="subcellular location">
    <subcellularLocation>
        <location evidence="1">Mitochondrion</location>
    </subcellularLocation>
</comment>
<evidence type="ECO:0000256" key="10">
    <source>
        <dbReference type="ARBA" id="ARBA00023065"/>
    </source>
</evidence>
<keyword evidence="10" id="KW-0406">Ion transport</keyword>
<dbReference type="EC" id="1.16.3.1" evidence="3"/>
<dbReference type="FunCoup" id="D8RVZ2">
    <property type="interactions" value="2497"/>
</dbReference>
<dbReference type="GO" id="GO:0006826">
    <property type="term" value="P:iron ion transport"/>
    <property type="evidence" value="ECO:0007669"/>
    <property type="project" value="UniProtKB-KW"/>
</dbReference>
<comment type="similarity">
    <text evidence="2">Belongs to the frataxin family.</text>
</comment>
<dbReference type="PANTHER" id="PTHR16821">
    <property type="entry name" value="FRATAXIN"/>
    <property type="match status" value="1"/>
</dbReference>
<dbReference type="GO" id="GO:0016226">
    <property type="term" value="P:iron-sulfur cluster assembly"/>
    <property type="evidence" value="ECO:0000318"/>
    <property type="project" value="GO_Central"/>
</dbReference>
<dbReference type="GO" id="GO:0008198">
    <property type="term" value="F:ferrous iron binding"/>
    <property type="evidence" value="ECO:0000318"/>
    <property type="project" value="GO_Central"/>
</dbReference>
<feature type="non-terminal residue" evidence="13">
    <location>
        <position position="1"/>
    </location>
</feature>
<dbReference type="Gene3D" id="3.30.920.10">
    <property type="entry name" value="Frataxin/CyaY"/>
    <property type="match status" value="1"/>
</dbReference>
<evidence type="ECO:0000256" key="12">
    <source>
        <dbReference type="ARBA" id="ARBA00047990"/>
    </source>
</evidence>
<sequence>EKEFHSVANETLHRLQEKIDEYGEKLAIDGFDTDFAEGVLTVRLGDLGTYVINKQTPNRQIWLSSPVSGPARFDWQDLQWVYRRTKVELQSLLEKELSELLGHSIDLGE</sequence>
<dbReference type="PANTHER" id="PTHR16821:SF2">
    <property type="entry name" value="FRATAXIN, MITOCHONDRIAL"/>
    <property type="match status" value="1"/>
</dbReference>
<accession>D8RVZ2</accession>
<keyword evidence="7" id="KW-0809">Transit peptide</keyword>
<gene>
    <name evidence="13" type="ORF">SELMODRAFT_103203</name>
</gene>
<evidence type="ECO:0000256" key="11">
    <source>
        <dbReference type="ARBA" id="ARBA00023128"/>
    </source>
</evidence>
<dbReference type="Pfam" id="PF01491">
    <property type="entry name" value="Frataxin_Cyay"/>
    <property type="match status" value="1"/>
</dbReference>
<evidence type="ECO:0000256" key="6">
    <source>
        <dbReference type="ARBA" id="ARBA00022496"/>
    </source>
</evidence>
<organism evidence="14">
    <name type="scientific">Selaginella moellendorffii</name>
    <name type="common">Spikemoss</name>
    <dbReference type="NCBI Taxonomy" id="88036"/>
    <lineage>
        <taxon>Eukaryota</taxon>
        <taxon>Viridiplantae</taxon>
        <taxon>Streptophyta</taxon>
        <taxon>Embryophyta</taxon>
        <taxon>Tracheophyta</taxon>
        <taxon>Lycopodiopsida</taxon>
        <taxon>Selaginellales</taxon>
        <taxon>Selaginellaceae</taxon>
        <taxon>Selaginella</taxon>
    </lineage>
</organism>
<dbReference type="HOGENOM" id="CLU_080880_4_1_1"/>
<dbReference type="GO" id="GO:0051537">
    <property type="term" value="F:2 iron, 2 sulfur cluster binding"/>
    <property type="evidence" value="ECO:0000318"/>
    <property type="project" value="GO_Central"/>
</dbReference>
<evidence type="ECO:0000256" key="3">
    <source>
        <dbReference type="ARBA" id="ARBA00013107"/>
    </source>
</evidence>
<keyword evidence="14" id="KW-1185">Reference proteome</keyword>
<proteinExistence type="inferred from homology"/>
<dbReference type="KEGG" id="smo:SELMODRAFT_103203"/>
<evidence type="ECO:0000313" key="14">
    <source>
        <dbReference type="Proteomes" id="UP000001514"/>
    </source>
</evidence>
<dbReference type="GO" id="GO:0005739">
    <property type="term" value="C:mitochondrion"/>
    <property type="evidence" value="ECO:0000318"/>
    <property type="project" value="GO_Central"/>
</dbReference>
<evidence type="ECO:0000256" key="9">
    <source>
        <dbReference type="ARBA" id="ARBA00023004"/>
    </source>
</evidence>
<dbReference type="GO" id="GO:0004322">
    <property type="term" value="F:ferroxidase activity"/>
    <property type="evidence" value="ECO:0007669"/>
    <property type="project" value="UniProtKB-EC"/>
</dbReference>
<evidence type="ECO:0000256" key="1">
    <source>
        <dbReference type="ARBA" id="ARBA00004173"/>
    </source>
</evidence>
<keyword evidence="9" id="KW-0408">Iron</keyword>
<evidence type="ECO:0000256" key="5">
    <source>
        <dbReference type="ARBA" id="ARBA00022448"/>
    </source>
</evidence>
<dbReference type="InterPro" id="IPR002908">
    <property type="entry name" value="Frataxin/CyaY"/>
</dbReference>
<dbReference type="Gramene" id="EFJ23576">
    <property type="protein sequence ID" value="EFJ23576"/>
    <property type="gene ID" value="SELMODRAFT_103203"/>
</dbReference>
<evidence type="ECO:0000256" key="2">
    <source>
        <dbReference type="ARBA" id="ARBA00008183"/>
    </source>
</evidence>
<dbReference type="PRINTS" id="PR00904">
    <property type="entry name" value="FRATAXIN"/>
</dbReference>
<keyword evidence="11" id="KW-0496">Mitochondrion</keyword>
<dbReference type="NCBIfam" id="TIGR03422">
    <property type="entry name" value="mito_frataxin"/>
    <property type="match status" value="1"/>
</dbReference>
<comment type="catalytic activity">
    <reaction evidence="12">
        <text>4 Fe(2+) + O2 + 4 H(+) = 4 Fe(3+) + 2 H2O</text>
        <dbReference type="Rhea" id="RHEA:11148"/>
        <dbReference type="ChEBI" id="CHEBI:15377"/>
        <dbReference type="ChEBI" id="CHEBI:15378"/>
        <dbReference type="ChEBI" id="CHEBI:15379"/>
        <dbReference type="ChEBI" id="CHEBI:29033"/>
        <dbReference type="ChEBI" id="CHEBI:29034"/>
        <dbReference type="EC" id="1.16.3.1"/>
    </reaction>
</comment>
<dbReference type="PROSITE" id="PS50810">
    <property type="entry name" value="FRATAXIN_2"/>
    <property type="match status" value="1"/>
</dbReference>
<keyword evidence="8" id="KW-0560">Oxidoreductase</keyword>
<evidence type="ECO:0000256" key="4">
    <source>
        <dbReference type="ARBA" id="ARBA00022434"/>
    </source>
</evidence>
<protein>
    <recommendedName>
        <fullName evidence="3">ferroxidase</fullName>
        <ecNumber evidence="3">1.16.3.1</ecNumber>
    </recommendedName>
</protein>
<dbReference type="InParanoid" id="D8RVZ2"/>
<dbReference type="InterPro" id="IPR017789">
    <property type="entry name" value="Frataxin"/>
</dbReference>
<dbReference type="eggNOG" id="KOG3413">
    <property type="taxonomic scope" value="Eukaryota"/>
</dbReference>
<evidence type="ECO:0000256" key="8">
    <source>
        <dbReference type="ARBA" id="ARBA00023002"/>
    </source>
</evidence>
<dbReference type="GO" id="GO:0006879">
    <property type="term" value="P:intracellular iron ion homeostasis"/>
    <property type="evidence" value="ECO:0007669"/>
    <property type="project" value="UniProtKB-KW"/>
</dbReference>
<keyword evidence="6" id="KW-0410">Iron transport</keyword>
<dbReference type="GO" id="GO:0008199">
    <property type="term" value="F:ferric iron binding"/>
    <property type="evidence" value="ECO:0000318"/>
    <property type="project" value="GO_Central"/>
</dbReference>
<reference evidence="13 14" key="1">
    <citation type="journal article" date="2011" name="Science">
        <title>The Selaginella genome identifies genetic changes associated with the evolution of vascular plants.</title>
        <authorList>
            <person name="Banks J.A."/>
            <person name="Nishiyama T."/>
            <person name="Hasebe M."/>
            <person name="Bowman J.L."/>
            <person name="Gribskov M."/>
            <person name="dePamphilis C."/>
            <person name="Albert V.A."/>
            <person name="Aono N."/>
            <person name="Aoyama T."/>
            <person name="Ambrose B.A."/>
            <person name="Ashton N.W."/>
            <person name="Axtell M.J."/>
            <person name="Barker E."/>
            <person name="Barker M.S."/>
            <person name="Bennetzen J.L."/>
            <person name="Bonawitz N.D."/>
            <person name="Chapple C."/>
            <person name="Cheng C."/>
            <person name="Correa L.G."/>
            <person name="Dacre M."/>
            <person name="DeBarry J."/>
            <person name="Dreyer I."/>
            <person name="Elias M."/>
            <person name="Engstrom E.M."/>
            <person name="Estelle M."/>
            <person name="Feng L."/>
            <person name="Finet C."/>
            <person name="Floyd S.K."/>
            <person name="Frommer W.B."/>
            <person name="Fujita T."/>
            <person name="Gramzow L."/>
            <person name="Gutensohn M."/>
            <person name="Harholt J."/>
            <person name="Hattori M."/>
            <person name="Heyl A."/>
            <person name="Hirai T."/>
            <person name="Hiwatashi Y."/>
            <person name="Ishikawa M."/>
            <person name="Iwata M."/>
            <person name="Karol K.G."/>
            <person name="Koehler B."/>
            <person name="Kolukisaoglu U."/>
            <person name="Kubo M."/>
            <person name="Kurata T."/>
            <person name="Lalonde S."/>
            <person name="Li K."/>
            <person name="Li Y."/>
            <person name="Litt A."/>
            <person name="Lyons E."/>
            <person name="Manning G."/>
            <person name="Maruyama T."/>
            <person name="Michael T.P."/>
            <person name="Mikami K."/>
            <person name="Miyazaki S."/>
            <person name="Morinaga S."/>
            <person name="Murata T."/>
            <person name="Mueller-Roeber B."/>
            <person name="Nelson D.R."/>
            <person name="Obara M."/>
            <person name="Oguri Y."/>
            <person name="Olmstead R.G."/>
            <person name="Onodera N."/>
            <person name="Petersen B.L."/>
            <person name="Pils B."/>
            <person name="Prigge M."/>
            <person name="Rensing S.A."/>
            <person name="Riano-Pachon D.M."/>
            <person name="Roberts A.W."/>
            <person name="Sato Y."/>
            <person name="Scheller H.V."/>
            <person name="Schulz B."/>
            <person name="Schulz C."/>
            <person name="Shakirov E.V."/>
            <person name="Shibagaki N."/>
            <person name="Shinohara N."/>
            <person name="Shippen D.E."/>
            <person name="Soerensen I."/>
            <person name="Sotooka R."/>
            <person name="Sugimoto N."/>
            <person name="Sugita M."/>
            <person name="Sumikawa N."/>
            <person name="Tanurdzic M."/>
            <person name="Theissen G."/>
            <person name="Ulvskov P."/>
            <person name="Wakazuki S."/>
            <person name="Weng J.K."/>
            <person name="Willats W.W."/>
            <person name="Wipf D."/>
            <person name="Wolf P.G."/>
            <person name="Yang L."/>
            <person name="Zimmer A.D."/>
            <person name="Zhu Q."/>
            <person name="Mitros T."/>
            <person name="Hellsten U."/>
            <person name="Loque D."/>
            <person name="Otillar R."/>
            <person name="Salamov A."/>
            <person name="Schmutz J."/>
            <person name="Shapiro H."/>
            <person name="Lindquist E."/>
            <person name="Lucas S."/>
            <person name="Rokhsar D."/>
            <person name="Grigoriev I.V."/>
        </authorList>
    </citation>
    <scope>NUCLEOTIDE SEQUENCE [LARGE SCALE GENOMIC DNA]</scope>
</reference>
<dbReference type="STRING" id="88036.D8RVZ2"/>